<feature type="signal peptide" evidence="1">
    <location>
        <begin position="1"/>
        <end position="22"/>
    </location>
</feature>
<comment type="caution">
    <text evidence="2">The sequence shown here is derived from an EMBL/GenBank/DDBJ whole genome shotgun (WGS) entry which is preliminary data.</text>
</comment>
<dbReference type="EMBL" id="BAABGY010000001">
    <property type="protein sequence ID" value="GAA4319495.1"/>
    <property type="molecule type" value="Genomic_DNA"/>
</dbReference>
<evidence type="ECO:0000313" key="2">
    <source>
        <dbReference type="EMBL" id="GAA4319495.1"/>
    </source>
</evidence>
<organism evidence="2 3">
    <name type="scientific">Flaviaesturariibacter amylovorans</name>
    <dbReference type="NCBI Taxonomy" id="1084520"/>
    <lineage>
        <taxon>Bacteria</taxon>
        <taxon>Pseudomonadati</taxon>
        <taxon>Bacteroidota</taxon>
        <taxon>Chitinophagia</taxon>
        <taxon>Chitinophagales</taxon>
        <taxon>Chitinophagaceae</taxon>
        <taxon>Flaviaestuariibacter</taxon>
    </lineage>
</organism>
<sequence>MPHVKTFLCALLLLGASVGARAQKEAPLREPDLNKPKLFADLPAALPVSESLLAALLDLPVGKAITVPVSDRFRLEGTVVSRSDAADTCVRSVVLRSSVRGGAAFSLSRVCRPGGGYDWNARMLGYNGGDALELVSENGRYLLVKRGLYDLLSE</sequence>
<accession>A0ABP8G8H7</accession>
<name>A0ABP8G8H7_9BACT</name>
<keyword evidence="3" id="KW-1185">Reference proteome</keyword>
<evidence type="ECO:0000313" key="3">
    <source>
        <dbReference type="Proteomes" id="UP001501725"/>
    </source>
</evidence>
<dbReference type="Proteomes" id="UP001501725">
    <property type="component" value="Unassembled WGS sequence"/>
</dbReference>
<proteinExistence type="predicted"/>
<keyword evidence="1" id="KW-0732">Signal</keyword>
<feature type="chain" id="PRO_5046887213" evidence="1">
    <location>
        <begin position="23"/>
        <end position="154"/>
    </location>
</feature>
<reference evidence="3" key="1">
    <citation type="journal article" date="2019" name="Int. J. Syst. Evol. Microbiol.">
        <title>The Global Catalogue of Microorganisms (GCM) 10K type strain sequencing project: providing services to taxonomists for standard genome sequencing and annotation.</title>
        <authorList>
            <consortium name="The Broad Institute Genomics Platform"/>
            <consortium name="The Broad Institute Genome Sequencing Center for Infectious Disease"/>
            <person name="Wu L."/>
            <person name="Ma J."/>
        </authorList>
    </citation>
    <scope>NUCLEOTIDE SEQUENCE [LARGE SCALE GENOMIC DNA]</scope>
    <source>
        <strain evidence="3">JCM 17919</strain>
    </source>
</reference>
<gene>
    <name evidence="2" type="ORF">GCM10023184_04250</name>
</gene>
<protein>
    <submittedName>
        <fullName evidence="2">Uncharacterized protein</fullName>
    </submittedName>
</protein>
<dbReference type="RefSeq" id="WP_345252994.1">
    <property type="nucleotide sequence ID" value="NZ_BAABGY010000001.1"/>
</dbReference>
<evidence type="ECO:0000256" key="1">
    <source>
        <dbReference type="SAM" id="SignalP"/>
    </source>
</evidence>